<feature type="binding site" evidence="29">
    <location>
        <begin position="22"/>
        <end position="27"/>
    </location>
    <ligand>
        <name>NADP(+)</name>
        <dbReference type="ChEBI" id="CHEBI:58349"/>
    </ligand>
</feature>
<keyword evidence="35" id="KW-1185">Reference proteome</keyword>
<comment type="catalytic activity">
    <reaction evidence="25">
        <text>L-aspartate + ATP = 4-phospho-L-aspartate + ADP</text>
        <dbReference type="Rhea" id="RHEA:23776"/>
        <dbReference type="ChEBI" id="CHEBI:29991"/>
        <dbReference type="ChEBI" id="CHEBI:30616"/>
        <dbReference type="ChEBI" id="CHEBI:57535"/>
        <dbReference type="ChEBI" id="CHEBI:456216"/>
        <dbReference type="EC" id="2.7.2.4"/>
    </reaction>
    <physiologicalReaction direction="left-to-right" evidence="25">
        <dbReference type="Rhea" id="RHEA:23777"/>
    </physiologicalReaction>
</comment>
<evidence type="ECO:0000256" key="23">
    <source>
        <dbReference type="ARBA" id="ARBA00023268"/>
    </source>
</evidence>
<dbReference type="EMBL" id="BRXU01000070">
    <property type="protein sequence ID" value="GLC62793.1"/>
    <property type="molecule type" value="Genomic_DNA"/>
</dbReference>
<feature type="domain" description="Aspartate/homoserine dehydrogenase NAD-binding" evidence="33">
    <location>
        <begin position="22"/>
        <end position="173"/>
    </location>
</feature>
<dbReference type="GO" id="GO:0004072">
    <property type="term" value="F:aspartate kinase activity"/>
    <property type="evidence" value="ECO:0007669"/>
    <property type="project" value="UniProtKB-EC"/>
</dbReference>
<dbReference type="GO" id="GO:0005524">
    <property type="term" value="F:ATP binding"/>
    <property type="evidence" value="ECO:0007669"/>
    <property type="project" value="UniProtKB-KW"/>
</dbReference>
<evidence type="ECO:0000256" key="24">
    <source>
        <dbReference type="ARBA" id="ARBA00044938"/>
    </source>
</evidence>
<evidence type="ECO:0000256" key="25">
    <source>
        <dbReference type="ARBA" id="ARBA00048561"/>
    </source>
</evidence>
<name>A0A9W6C356_9CHLO</name>
<comment type="caution">
    <text evidence="34">The sequence shown here is derived from an EMBL/GenBank/DDBJ whole genome shotgun (WGS) entry which is preliminary data.</text>
</comment>
<evidence type="ECO:0000256" key="3">
    <source>
        <dbReference type="ARBA" id="ARBA00004986"/>
    </source>
</evidence>
<dbReference type="PROSITE" id="PS01042">
    <property type="entry name" value="HOMOSER_DHGENASE"/>
    <property type="match status" value="1"/>
</dbReference>
<dbReference type="Proteomes" id="UP001165080">
    <property type="component" value="Unassembled WGS sequence"/>
</dbReference>
<evidence type="ECO:0000313" key="35">
    <source>
        <dbReference type="Proteomes" id="UP001165080"/>
    </source>
</evidence>
<evidence type="ECO:0000256" key="30">
    <source>
        <dbReference type="RuleBase" id="RU000579"/>
    </source>
</evidence>
<dbReference type="Pfam" id="PF00742">
    <property type="entry name" value="Homoserine_dh"/>
    <property type="match status" value="1"/>
</dbReference>
<keyword evidence="13" id="KW-0479">Metal-binding</keyword>
<comment type="pathway">
    <text evidence="5 30">Amino-acid biosynthesis; L-methionine biosynthesis via de novo pathway; L-homoserine from L-aspartate: step 3/3.</text>
</comment>
<evidence type="ECO:0000256" key="4">
    <source>
        <dbReference type="ARBA" id="ARBA00005056"/>
    </source>
</evidence>
<evidence type="ECO:0000256" key="5">
    <source>
        <dbReference type="ARBA" id="ARBA00005062"/>
    </source>
</evidence>
<feature type="domain" description="Homoserine dehydrogenase catalytic" evidence="32">
    <location>
        <begin position="181"/>
        <end position="381"/>
    </location>
</feature>
<evidence type="ECO:0000256" key="11">
    <source>
        <dbReference type="ARBA" id="ARBA00022679"/>
    </source>
</evidence>
<evidence type="ECO:0000256" key="22">
    <source>
        <dbReference type="ARBA" id="ARBA00023167"/>
    </source>
</evidence>
<dbReference type="SUPFAM" id="SSF55347">
    <property type="entry name" value="Glyceraldehyde-3-phosphate dehydrogenase-like, C-terminal domain"/>
    <property type="match status" value="1"/>
</dbReference>
<comment type="function">
    <text evidence="24">Bifunctional aspartate kinase and homoserine dehydrogenase that catalyzes the first and the third steps toward the synthesis of lysine, methionine and threonine from aspartate.</text>
</comment>
<protein>
    <recommendedName>
        <fullName evidence="27 30">Homoserine dehydrogenase</fullName>
        <shortName evidence="27">HDH</shortName>
        <ecNumber evidence="27 30">1.1.1.3</ecNumber>
    </recommendedName>
</protein>
<gene>
    <name evidence="34" type="primary">PLEST011838</name>
    <name evidence="34" type="ORF">PLESTB_001940200</name>
</gene>
<keyword evidence="14" id="KW-0547">Nucleotide-binding</keyword>
<evidence type="ECO:0000256" key="17">
    <source>
        <dbReference type="ARBA" id="ARBA00022857"/>
    </source>
</evidence>
<dbReference type="GO" id="GO:0050661">
    <property type="term" value="F:NADP binding"/>
    <property type="evidence" value="ECO:0007669"/>
    <property type="project" value="InterPro"/>
</dbReference>
<evidence type="ECO:0000256" key="27">
    <source>
        <dbReference type="PIRNR" id="PIRNR036497"/>
    </source>
</evidence>
<evidence type="ECO:0000256" key="14">
    <source>
        <dbReference type="ARBA" id="ARBA00022741"/>
    </source>
</evidence>
<keyword evidence="23" id="KW-0511">Multifunctional enzyme</keyword>
<evidence type="ECO:0000256" key="12">
    <source>
        <dbReference type="ARBA" id="ARBA00022697"/>
    </source>
</evidence>
<accession>A0A9W6C356</accession>
<evidence type="ECO:0000256" key="20">
    <source>
        <dbReference type="ARBA" id="ARBA00023053"/>
    </source>
</evidence>
<sequence>MDASGSDSVPSQPLSVAVGLIGPGLIGSALLRQISKQADRLLGPLHASRFAVVGIANSRQMLLQPEGVTMDRWEAELSEKGEPLDLPRFAAAISSAALASSAAPSSDPTAPGPACAVLVDCTASDAVSAAYPAFMRGGLHIVTPNKKFGAGPLPQYHELRDLSERRRRRFMYEATVGAGLPVISTLHGLLESGDRVIRIEGILSGTLSYIFNTYKPGMRFSEVVADAKARGYTEPDPRDDLSGLDVARKVVILARECGLDVELGCMQVDSLVPEPLRGEAGVSAETFMEALPQHDDAMAARAAEAAAAGGVVRYVGCVDMEAGTAGVTLRTYPSSHPFAQLSGSDNMVVFTTERYQDRPLIVRGPGAGAEVTAAGVFVDLLQVIRSHPRA</sequence>
<evidence type="ECO:0000256" key="26">
    <source>
        <dbReference type="ARBA" id="ARBA00048841"/>
    </source>
</evidence>
<feature type="active site" description="Proton donor" evidence="28">
    <location>
        <position position="249"/>
    </location>
</feature>
<evidence type="ECO:0000256" key="31">
    <source>
        <dbReference type="RuleBase" id="RU004171"/>
    </source>
</evidence>
<keyword evidence="10 27" id="KW-0028">Amino-acid biosynthesis</keyword>
<dbReference type="InterPro" id="IPR036291">
    <property type="entry name" value="NAD(P)-bd_dom_sf"/>
</dbReference>
<proteinExistence type="inferred from homology"/>
<comment type="cofactor">
    <cofactor evidence="1">
        <name>a metal cation</name>
        <dbReference type="ChEBI" id="CHEBI:25213"/>
    </cofactor>
</comment>
<comment type="pathway">
    <text evidence="4 30">Amino-acid biosynthesis; L-threonine biosynthesis; L-threonine from L-aspartate: step 3/5.</text>
</comment>
<evidence type="ECO:0000256" key="2">
    <source>
        <dbReference type="ARBA" id="ARBA00004766"/>
    </source>
</evidence>
<evidence type="ECO:0000259" key="32">
    <source>
        <dbReference type="Pfam" id="PF00742"/>
    </source>
</evidence>
<dbReference type="SUPFAM" id="SSF51735">
    <property type="entry name" value="NAD(P)-binding Rossmann-fold domains"/>
    <property type="match status" value="1"/>
</dbReference>
<dbReference type="EC" id="1.1.1.3" evidence="27 30"/>
<keyword evidence="15" id="KW-0418">Kinase</keyword>
<evidence type="ECO:0000256" key="10">
    <source>
        <dbReference type="ARBA" id="ARBA00022605"/>
    </source>
</evidence>
<evidence type="ECO:0000256" key="9">
    <source>
        <dbReference type="ARBA" id="ARBA00010046"/>
    </source>
</evidence>
<dbReference type="PIRSF" id="PIRSF036497">
    <property type="entry name" value="HDH_short"/>
    <property type="match status" value="1"/>
</dbReference>
<keyword evidence="17 27" id="KW-0521">NADP</keyword>
<evidence type="ECO:0000256" key="21">
    <source>
        <dbReference type="ARBA" id="ARBA00023154"/>
    </source>
</evidence>
<keyword evidence="21" id="KW-0457">Lysine biosynthesis</keyword>
<evidence type="ECO:0000256" key="16">
    <source>
        <dbReference type="ARBA" id="ARBA00022840"/>
    </source>
</evidence>
<feature type="binding site" evidence="29">
    <location>
        <position position="146"/>
    </location>
    <ligand>
        <name>NADPH</name>
        <dbReference type="ChEBI" id="CHEBI:57783"/>
    </ligand>
</feature>
<evidence type="ECO:0000256" key="6">
    <source>
        <dbReference type="ARBA" id="ARBA00005139"/>
    </source>
</evidence>
<evidence type="ECO:0000256" key="13">
    <source>
        <dbReference type="ARBA" id="ARBA00022723"/>
    </source>
</evidence>
<dbReference type="FunFam" id="3.40.50.720:FF:000083">
    <property type="entry name" value="Bifunctional aspartokinase/homoserine dehydrogenase"/>
    <property type="match status" value="1"/>
</dbReference>
<evidence type="ECO:0000259" key="33">
    <source>
        <dbReference type="Pfam" id="PF03447"/>
    </source>
</evidence>
<keyword evidence="11" id="KW-0808">Transferase</keyword>
<comment type="similarity">
    <text evidence="7 27 31">Belongs to the homoserine dehydrogenase family.</text>
</comment>
<feature type="binding site" evidence="29">
    <location>
        <position position="234"/>
    </location>
    <ligand>
        <name>L-homoserine</name>
        <dbReference type="ChEBI" id="CHEBI:57476"/>
    </ligand>
</feature>
<comment type="pathway">
    <text evidence="3">Amino-acid biosynthesis; L-methionine biosynthesis via de novo pathway; L-homoserine from L-aspartate: step 1/3.</text>
</comment>
<dbReference type="GO" id="GO:0046872">
    <property type="term" value="F:metal ion binding"/>
    <property type="evidence" value="ECO:0007669"/>
    <property type="project" value="UniProtKB-KW"/>
</dbReference>
<feature type="binding site" evidence="29">
    <location>
        <position position="122"/>
    </location>
    <ligand>
        <name>NADPH</name>
        <dbReference type="ChEBI" id="CHEBI:57783"/>
    </ligand>
</feature>
<dbReference type="Gene3D" id="3.30.360.10">
    <property type="entry name" value="Dihydrodipicolinate Reductase, domain 2"/>
    <property type="match status" value="1"/>
</dbReference>
<dbReference type="GO" id="GO:0009090">
    <property type="term" value="P:homoserine biosynthetic process"/>
    <property type="evidence" value="ECO:0007669"/>
    <property type="project" value="TreeGrafter"/>
</dbReference>
<organism evidence="34 35">
    <name type="scientific">Pleodorina starrii</name>
    <dbReference type="NCBI Taxonomy" id="330485"/>
    <lineage>
        <taxon>Eukaryota</taxon>
        <taxon>Viridiplantae</taxon>
        <taxon>Chlorophyta</taxon>
        <taxon>core chlorophytes</taxon>
        <taxon>Chlorophyceae</taxon>
        <taxon>CS clade</taxon>
        <taxon>Chlamydomonadales</taxon>
        <taxon>Volvocaceae</taxon>
        <taxon>Pleodorina</taxon>
    </lineage>
</organism>
<dbReference type="OrthoDB" id="67851at2759"/>
<keyword evidence="18 27" id="KW-0560">Oxidoreductase</keyword>
<evidence type="ECO:0000256" key="29">
    <source>
        <dbReference type="PIRSR" id="PIRSR036497-2"/>
    </source>
</evidence>
<keyword evidence="20" id="KW-0915">Sodium</keyword>
<evidence type="ECO:0000256" key="18">
    <source>
        <dbReference type="ARBA" id="ARBA00023002"/>
    </source>
</evidence>
<dbReference type="PANTHER" id="PTHR43070:SF5">
    <property type="entry name" value="HOMOSERINE DEHYDROGENASE"/>
    <property type="match status" value="1"/>
</dbReference>
<dbReference type="GO" id="GO:0009086">
    <property type="term" value="P:methionine biosynthetic process"/>
    <property type="evidence" value="ECO:0007669"/>
    <property type="project" value="UniProtKB-KW"/>
</dbReference>
<keyword evidence="16" id="KW-0067">ATP-binding</keyword>
<comment type="catalytic activity">
    <reaction evidence="26">
        <text>L-homoserine + NADP(+) = L-aspartate 4-semialdehyde + NADPH + H(+)</text>
        <dbReference type="Rhea" id="RHEA:15761"/>
        <dbReference type="ChEBI" id="CHEBI:15378"/>
        <dbReference type="ChEBI" id="CHEBI:57476"/>
        <dbReference type="ChEBI" id="CHEBI:57783"/>
        <dbReference type="ChEBI" id="CHEBI:58349"/>
        <dbReference type="ChEBI" id="CHEBI:537519"/>
        <dbReference type="EC" id="1.1.1.3"/>
    </reaction>
    <physiologicalReaction direction="right-to-left" evidence="26">
        <dbReference type="Rhea" id="RHEA:15763"/>
    </physiologicalReaction>
</comment>
<dbReference type="PANTHER" id="PTHR43070">
    <property type="match status" value="1"/>
</dbReference>
<comment type="similarity">
    <text evidence="9">In the N-terminal section; belongs to the aspartokinase family.</text>
</comment>
<evidence type="ECO:0000313" key="34">
    <source>
        <dbReference type="EMBL" id="GLC62793.1"/>
    </source>
</evidence>
<reference evidence="34 35" key="1">
    <citation type="journal article" date="2023" name="Commun. Biol.">
        <title>Reorganization of the ancestral sex-determining regions during the evolution of trioecy in Pleodorina starrii.</title>
        <authorList>
            <person name="Takahashi K."/>
            <person name="Suzuki S."/>
            <person name="Kawai-Toyooka H."/>
            <person name="Yamamoto K."/>
            <person name="Hamaji T."/>
            <person name="Ootsuki R."/>
            <person name="Yamaguchi H."/>
            <person name="Kawachi M."/>
            <person name="Higashiyama T."/>
            <person name="Nozaki H."/>
        </authorList>
    </citation>
    <scope>NUCLEOTIDE SEQUENCE [LARGE SCALE GENOMIC DNA]</scope>
    <source>
        <strain evidence="34 35">NIES-4479</strain>
    </source>
</reference>
<evidence type="ECO:0000256" key="15">
    <source>
        <dbReference type="ARBA" id="ARBA00022777"/>
    </source>
</evidence>
<evidence type="ECO:0000256" key="1">
    <source>
        <dbReference type="ARBA" id="ARBA00001920"/>
    </source>
</evidence>
<comment type="pathway">
    <text evidence="6">Amino-acid biosynthesis; L-threonine biosynthesis; L-threonine from L-aspartate: step 1/5.</text>
</comment>
<keyword evidence="22 27" id="KW-0486">Methionine biosynthesis</keyword>
<comment type="similarity">
    <text evidence="8">In the C-terminal section; belongs to the homoserine dehydrogenase family.</text>
</comment>
<dbReference type="GO" id="GO:0009085">
    <property type="term" value="P:lysine biosynthetic process"/>
    <property type="evidence" value="ECO:0007669"/>
    <property type="project" value="UniProtKB-KW"/>
</dbReference>
<dbReference type="InterPro" id="IPR011147">
    <property type="entry name" value="Bifunc_Aspkin/hSer_DH"/>
</dbReference>
<dbReference type="FunFam" id="3.30.360.10:FF:000006">
    <property type="entry name" value="Bifunctional aspartokinase/homoserine dehydrogenase"/>
    <property type="match status" value="1"/>
</dbReference>
<evidence type="ECO:0000256" key="19">
    <source>
        <dbReference type="ARBA" id="ARBA00023027"/>
    </source>
</evidence>
<dbReference type="AlphaFoldDB" id="A0A9W6C356"/>
<dbReference type="Pfam" id="PF03447">
    <property type="entry name" value="NAD_binding_3"/>
    <property type="match status" value="1"/>
</dbReference>
<dbReference type="Gene3D" id="3.40.50.720">
    <property type="entry name" value="NAD(P)-binding Rossmann-like Domain"/>
    <property type="match status" value="1"/>
</dbReference>
<keyword evidence="12 27" id="KW-0791">Threonine biosynthesis</keyword>
<evidence type="ECO:0000256" key="7">
    <source>
        <dbReference type="ARBA" id="ARBA00006753"/>
    </source>
</evidence>
<dbReference type="GO" id="GO:0009088">
    <property type="term" value="P:threonine biosynthetic process"/>
    <property type="evidence" value="ECO:0007669"/>
    <property type="project" value="UniProtKB-KW"/>
</dbReference>
<dbReference type="GO" id="GO:0004412">
    <property type="term" value="F:homoserine dehydrogenase activity"/>
    <property type="evidence" value="ECO:0007669"/>
    <property type="project" value="UniProtKB-EC"/>
</dbReference>
<dbReference type="InterPro" id="IPR019811">
    <property type="entry name" value="HDH_CS"/>
</dbReference>
<keyword evidence="19" id="KW-0520">NAD</keyword>
<dbReference type="InterPro" id="IPR001342">
    <property type="entry name" value="HDH_cat"/>
</dbReference>
<dbReference type="InterPro" id="IPR005106">
    <property type="entry name" value="Asp/hSer_DH_NAD-bd"/>
</dbReference>
<evidence type="ECO:0000256" key="28">
    <source>
        <dbReference type="PIRSR" id="PIRSR036497-1"/>
    </source>
</evidence>
<evidence type="ECO:0000256" key="8">
    <source>
        <dbReference type="ARBA" id="ARBA00007952"/>
    </source>
</evidence>
<dbReference type="InterPro" id="IPR022697">
    <property type="entry name" value="HDH_short"/>
</dbReference>
<comment type="pathway">
    <text evidence="2">Amino-acid biosynthesis; L-lysine biosynthesis via DAP pathway; (S)-tetrahydrodipicolinate from L-aspartate: step 1/4.</text>
</comment>